<name>A0A839TU25_9BACL</name>
<keyword evidence="4 5" id="KW-0472">Membrane</keyword>
<comment type="subcellular location">
    <subcellularLocation>
        <location evidence="1">Membrane</location>
        <topology evidence="1">Multi-pass membrane protein</topology>
    </subcellularLocation>
</comment>
<dbReference type="Pfam" id="PF09685">
    <property type="entry name" value="MamF_MmsF"/>
    <property type="match status" value="1"/>
</dbReference>
<feature type="transmembrane region" description="Helical" evidence="5">
    <location>
        <begin position="43"/>
        <end position="63"/>
    </location>
</feature>
<organism evidence="6 7">
    <name type="scientific">Paenibacillus rhizosphaerae</name>
    <dbReference type="NCBI Taxonomy" id="297318"/>
    <lineage>
        <taxon>Bacteria</taxon>
        <taxon>Bacillati</taxon>
        <taxon>Bacillota</taxon>
        <taxon>Bacilli</taxon>
        <taxon>Bacillales</taxon>
        <taxon>Paenibacillaceae</taxon>
        <taxon>Paenibacillus</taxon>
    </lineage>
</organism>
<dbReference type="AlphaFoldDB" id="A0A839TU25"/>
<evidence type="ECO:0000256" key="3">
    <source>
        <dbReference type="ARBA" id="ARBA00022989"/>
    </source>
</evidence>
<feature type="transmembrane region" description="Helical" evidence="5">
    <location>
        <begin position="17"/>
        <end position="36"/>
    </location>
</feature>
<evidence type="ECO:0000256" key="5">
    <source>
        <dbReference type="SAM" id="Phobius"/>
    </source>
</evidence>
<evidence type="ECO:0000256" key="1">
    <source>
        <dbReference type="ARBA" id="ARBA00004141"/>
    </source>
</evidence>
<protein>
    <submittedName>
        <fullName evidence="6">Putative membrane protein</fullName>
    </submittedName>
</protein>
<evidence type="ECO:0000256" key="4">
    <source>
        <dbReference type="ARBA" id="ARBA00023136"/>
    </source>
</evidence>
<comment type="caution">
    <text evidence="6">The sequence shown here is derived from an EMBL/GenBank/DDBJ whole genome shotgun (WGS) entry which is preliminary data.</text>
</comment>
<evidence type="ECO:0000256" key="2">
    <source>
        <dbReference type="ARBA" id="ARBA00022692"/>
    </source>
</evidence>
<dbReference type="InterPro" id="IPR019109">
    <property type="entry name" value="MamF_MmsF"/>
</dbReference>
<evidence type="ECO:0000313" key="7">
    <source>
        <dbReference type="Proteomes" id="UP000517523"/>
    </source>
</evidence>
<keyword evidence="2 5" id="KW-0812">Transmembrane</keyword>
<reference evidence="6 7" key="1">
    <citation type="submission" date="2020-08" db="EMBL/GenBank/DDBJ databases">
        <title>Genomic Encyclopedia of Type Strains, Phase III (KMG-III): the genomes of soil and plant-associated and newly described type strains.</title>
        <authorList>
            <person name="Whitman W."/>
        </authorList>
    </citation>
    <scope>NUCLEOTIDE SEQUENCE [LARGE SCALE GENOMIC DNA]</scope>
    <source>
        <strain evidence="6 7">CECT 5831</strain>
    </source>
</reference>
<proteinExistence type="predicted"/>
<keyword evidence="3 5" id="KW-1133">Transmembrane helix</keyword>
<dbReference type="Proteomes" id="UP000517523">
    <property type="component" value="Unassembled WGS sequence"/>
</dbReference>
<sequence>MVYLSPFKSSTGLPENMAATLCYLFAFVGGIVFLAVEKRSRFVLFHALQSVLTFGAIMIAHILSGLIPLIGPVIAALLSILTLVVWVVMLFTSLQGKWLKLPWIGDIAEKQLRHL</sequence>
<dbReference type="PANTHER" id="PTHR36460">
    <property type="entry name" value="UPF0132 DOMAIN PROTEIN (AFU_ORTHOLOGUE AFUA_3G10255)"/>
    <property type="match status" value="1"/>
</dbReference>
<dbReference type="PANTHER" id="PTHR36460:SF1">
    <property type="entry name" value="UPF0132 DOMAIN PROTEIN (AFU_ORTHOLOGUE AFUA_3G10255)"/>
    <property type="match status" value="1"/>
</dbReference>
<accession>A0A839TU25</accession>
<feature type="transmembrane region" description="Helical" evidence="5">
    <location>
        <begin position="69"/>
        <end position="91"/>
    </location>
</feature>
<gene>
    <name evidence="6" type="ORF">FHS19_005000</name>
</gene>
<dbReference type="EMBL" id="JACHXJ010000004">
    <property type="protein sequence ID" value="MBB3130295.1"/>
    <property type="molecule type" value="Genomic_DNA"/>
</dbReference>
<evidence type="ECO:0000313" key="6">
    <source>
        <dbReference type="EMBL" id="MBB3130295.1"/>
    </source>
</evidence>
<dbReference type="GO" id="GO:0016020">
    <property type="term" value="C:membrane"/>
    <property type="evidence" value="ECO:0007669"/>
    <property type="project" value="UniProtKB-SubCell"/>
</dbReference>